<accession>A0A9P9DKZ7</accession>
<keyword evidence="2" id="KW-1185">Reference proteome</keyword>
<evidence type="ECO:0000313" key="1">
    <source>
        <dbReference type="EMBL" id="KAH7121134.1"/>
    </source>
</evidence>
<gene>
    <name evidence="1" type="ORF">B0J11DRAFT_57775</name>
</gene>
<evidence type="ECO:0000313" key="2">
    <source>
        <dbReference type="Proteomes" id="UP000700596"/>
    </source>
</evidence>
<reference evidence="1" key="1">
    <citation type="journal article" date="2021" name="Nat. Commun.">
        <title>Genetic determinants of endophytism in the Arabidopsis root mycobiome.</title>
        <authorList>
            <person name="Mesny F."/>
            <person name="Miyauchi S."/>
            <person name="Thiergart T."/>
            <person name="Pickel B."/>
            <person name="Atanasova L."/>
            <person name="Karlsson M."/>
            <person name="Huettel B."/>
            <person name="Barry K.W."/>
            <person name="Haridas S."/>
            <person name="Chen C."/>
            <person name="Bauer D."/>
            <person name="Andreopoulos W."/>
            <person name="Pangilinan J."/>
            <person name="LaButti K."/>
            <person name="Riley R."/>
            <person name="Lipzen A."/>
            <person name="Clum A."/>
            <person name="Drula E."/>
            <person name="Henrissat B."/>
            <person name="Kohler A."/>
            <person name="Grigoriev I.V."/>
            <person name="Martin F.M."/>
            <person name="Hacquard S."/>
        </authorList>
    </citation>
    <scope>NUCLEOTIDE SEQUENCE</scope>
    <source>
        <strain evidence="1">MPI-CAGE-CH-0243</strain>
    </source>
</reference>
<proteinExistence type="predicted"/>
<comment type="caution">
    <text evidence="1">The sequence shown here is derived from an EMBL/GenBank/DDBJ whole genome shotgun (WGS) entry which is preliminary data.</text>
</comment>
<sequence>MQHTRMKGRHALAAAFPALSEVLPVTLKPPNSPNPPGFVEEAITPLLCLSGHVAPCRSMSLLMCTPGHSTYPLPVSPLKSHQFTLQNIGIQTRTAPYTGTRYQTSTRRSPCRWSTPPALGCSTPLYPSKSSTLVVDRPWRRLPIRSSAMRT</sequence>
<organism evidence="1 2">
    <name type="scientific">Dendryphion nanum</name>
    <dbReference type="NCBI Taxonomy" id="256645"/>
    <lineage>
        <taxon>Eukaryota</taxon>
        <taxon>Fungi</taxon>
        <taxon>Dikarya</taxon>
        <taxon>Ascomycota</taxon>
        <taxon>Pezizomycotina</taxon>
        <taxon>Dothideomycetes</taxon>
        <taxon>Pleosporomycetidae</taxon>
        <taxon>Pleosporales</taxon>
        <taxon>Torulaceae</taxon>
        <taxon>Dendryphion</taxon>
    </lineage>
</organism>
<name>A0A9P9DKZ7_9PLEO</name>
<dbReference type="AlphaFoldDB" id="A0A9P9DKZ7"/>
<dbReference type="EMBL" id="JAGMWT010000010">
    <property type="protein sequence ID" value="KAH7121134.1"/>
    <property type="molecule type" value="Genomic_DNA"/>
</dbReference>
<protein>
    <submittedName>
        <fullName evidence="1">Uncharacterized protein</fullName>
    </submittedName>
</protein>
<dbReference type="Proteomes" id="UP000700596">
    <property type="component" value="Unassembled WGS sequence"/>
</dbReference>